<feature type="domain" description="S1 motif" evidence="1">
    <location>
        <begin position="6"/>
        <end position="75"/>
    </location>
</feature>
<dbReference type="GO" id="GO:0006412">
    <property type="term" value="P:translation"/>
    <property type="evidence" value="ECO:0007669"/>
    <property type="project" value="TreeGrafter"/>
</dbReference>
<sequence>MNYKIGTIVKGKVTGIQPYGAFVSLDKETQGLVHISECKHGFVKNLNDVLQVGEEIEVMVIDVDEYTKKISLSMRSLEENVTFQYHHKKRKNRQDKAVKPGFQSIAKMLPKWIEEAKKDEKARNN</sequence>
<dbReference type="eggNOG" id="COG1098">
    <property type="taxonomic scope" value="Bacteria"/>
</dbReference>
<dbReference type="SUPFAM" id="SSF50249">
    <property type="entry name" value="Nucleic acid-binding proteins"/>
    <property type="match status" value="1"/>
</dbReference>
<dbReference type="PANTHER" id="PTHR10724:SF10">
    <property type="entry name" value="S1 RNA-BINDING DOMAIN-CONTAINING PROTEIN 1"/>
    <property type="match status" value="1"/>
</dbReference>
<proteinExistence type="predicted"/>
<dbReference type="GO" id="GO:0003729">
    <property type="term" value="F:mRNA binding"/>
    <property type="evidence" value="ECO:0007669"/>
    <property type="project" value="TreeGrafter"/>
</dbReference>
<name>A0A0R2I7G1_CARDV</name>
<dbReference type="Pfam" id="PF00575">
    <property type="entry name" value="S1"/>
    <property type="match status" value="1"/>
</dbReference>
<gene>
    <name evidence="2" type="ORF">IV74_GL000977</name>
</gene>
<dbReference type="PANTHER" id="PTHR10724">
    <property type="entry name" value="30S RIBOSOMAL PROTEIN S1"/>
    <property type="match status" value="1"/>
</dbReference>
<dbReference type="PROSITE" id="PS50126">
    <property type="entry name" value="S1"/>
    <property type="match status" value="1"/>
</dbReference>
<comment type="caution">
    <text evidence="2">The sequence shown here is derived from an EMBL/GenBank/DDBJ whole genome shotgun (WGS) entry which is preliminary data.</text>
</comment>
<dbReference type="GO" id="GO:0003735">
    <property type="term" value="F:structural constituent of ribosome"/>
    <property type="evidence" value="ECO:0007669"/>
    <property type="project" value="TreeGrafter"/>
</dbReference>
<dbReference type="EMBL" id="JQBS01000001">
    <property type="protein sequence ID" value="KRN57722.1"/>
    <property type="molecule type" value="Genomic_DNA"/>
</dbReference>
<keyword evidence="3" id="KW-1185">Reference proteome</keyword>
<reference evidence="2 3" key="1">
    <citation type="journal article" date="2015" name="Genome Announc.">
        <title>Expanding the biotechnology potential of lactobacilli through comparative genomics of 213 strains and associated genera.</title>
        <authorList>
            <person name="Sun Z."/>
            <person name="Harris H.M."/>
            <person name="McCann A."/>
            <person name="Guo C."/>
            <person name="Argimon S."/>
            <person name="Zhang W."/>
            <person name="Yang X."/>
            <person name="Jeffery I.B."/>
            <person name="Cooney J.C."/>
            <person name="Kagawa T.F."/>
            <person name="Liu W."/>
            <person name="Song Y."/>
            <person name="Salvetti E."/>
            <person name="Wrobel A."/>
            <person name="Rasinkangas P."/>
            <person name="Parkhill J."/>
            <person name="Rea M.C."/>
            <person name="O'Sullivan O."/>
            <person name="Ritari J."/>
            <person name="Douillard F.P."/>
            <person name="Paul Ross R."/>
            <person name="Yang R."/>
            <person name="Briner A.E."/>
            <person name="Felis G.E."/>
            <person name="de Vos W.M."/>
            <person name="Barrangou R."/>
            <person name="Klaenhammer T.R."/>
            <person name="Caufield P.W."/>
            <person name="Cui Y."/>
            <person name="Zhang H."/>
            <person name="O'Toole P.W."/>
        </authorList>
    </citation>
    <scope>NUCLEOTIDE SEQUENCE [LARGE SCALE GENOMIC DNA]</scope>
    <source>
        <strain evidence="2 3">DSM 20623</strain>
    </source>
</reference>
<dbReference type="Proteomes" id="UP000051658">
    <property type="component" value="Unassembled WGS sequence"/>
</dbReference>
<dbReference type="PATRIC" id="fig|1449336.4.peg.1001"/>
<dbReference type="NCBIfam" id="NF040579">
    <property type="entry name" value="S1_dom_CvfD"/>
    <property type="match status" value="1"/>
</dbReference>
<organism evidence="2 3">
    <name type="scientific">Carnobacterium divergens DSM 20623</name>
    <dbReference type="NCBI Taxonomy" id="1449336"/>
    <lineage>
        <taxon>Bacteria</taxon>
        <taxon>Bacillati</taxon>
        <taxon>Bacillota</taxon>
        <taxon>Bacilli</taxon>
        <taxon>Lactobacillales</taxon>
        <taxon>Carnobacteriaceae</taxon>
        <taxon>Carnobacterium</taxon>
    </lineage>
</organism>
<dbReference type="AlphaFoldDB" id="A0A0R2I7G1"/>
<protein>
    <submittedName>
        <fullName evidence="2">General stress protein 13</fullName>
    </submittedName>
</protein>
<dbReference type="InterPro" id="IPR012340">
    <property type="entry name" value="NA-bd_OB-fold"/>
</dbReference>
<dbReference type="GeneID" id="89589487"/>
<evidence type="ECO:0000313" key="2">
    <source>
        <dbReference type="EMBL" id="KRN57722.1"/>
    </source>
</evidence>
<accession>A0A0R2I7G1</accession>
<dbReference type="FunFam" id="2.40.50.140:FF:000051">
    <property type="entry name" value="RNA-binding transcriptional accessory protein"/>
    <property type="match status" value="1"/>
</dbReference>
<dbReference type="InterPro" id="IPR003029">
    <property type="entry name" value="S1_domain"/>
</dbReference>
<dbReference type="GO" id="GO:0005737">
    <property type="term" value="C:cytoplasm"/>
    <property type="evidence" value="ECO:0007669"/>
    <property type="project" value="UniProtKB-ARBA"/>
</dbReference>
<dbReference type="SMART" id="SM00316">
    <property type="entry name" value="S1"/>
    <property type="match status" value="1"/>
</dbReference>
<evidence type="ECO:0000259" key="1">
    <source>
        <dbReference type="PROSITE" id="PS50126"/>
    </source>
</evidence>
<dbReference type="RefSeq" id="WP_034568599.1">
    <property type="nucleotide sequence ID" value="NZ_JQBS01000001.1"/>
</dbReference>
<dbReference type="Gene3D" id="2.40.50.140">
    <property type="entry name" value="Nucleic acid-binding proteins"/>
    <property type="match status" value="1"/>
</dbReference>
<dbReference type="InterPro" id="IPR050437">
    <property type="entry name" value="Ribos_protein_bS1-like"/>
</dbReference>
<evidence type="ECO:0000313" key="3">
    <source>
        <dbReference type="Proteomes" id="UP000051658"/>
    </source>
</evidence>